<dbReference type="Gene3D" id="2.60.40.2810">
    <property type="match status" value="1"/>
</dbReference>
<evidence type="ECO:0000256" key="1">
    <source>
        <dbReference type="SAM" id="MobiDB-lite"/>
    </source>
</evidence>
<gene>
    <name evidence="3" type="ORF">ACFORG_07255</name>
</gene>
<feature type="domain" description="Cadherin" evidence="2">
    <location>
        <begin position="3196"/>
        <end position="3314"/>
    </location>
</feature>
<name>A0ABV7TIC8_9RHOB</name>
<dbReference type="PROSITE" id="PS50268">
    <property type="entry name" value="CADHERIN_2"/>
    <property type="match status" value="4"/>
</dbReference>
<dbReference type="Proteomes" id="UP001595629">
    <property type="component" value="Unassembled WGS sequence"/>
</dbReference>
<evidence type="ECO:0000259" key="2">
    <source>
        <dbReference type="PROSITE" id="PS50268"/>
    </source>
</evidence>
<dbReference type="InterPro" id="IPR040853">
    <property type="entry name" value="RapA2_cadherin-like"/>
</dbReference>
<dbReference type="Pfam" id="PF17892">
    <property type="entry name" value="Cadherin_5"/>
    <property type="match status" value="2"/>
</dbReference>
<feature type="domain" description="Cadherin" evidence="2">
    <location>
        <begin position="139"/>
        <end position="233"/>
    </location>
</feature>
<accession>A0ABV7TIC8</accession>
<proteinExistence type="predicted"/>
<feature type="region of interest" description="Disordered" evidence="1">
    <location>
        <begin position="554"/>
        <end position="578"/>
    </location>
</feature>
<feature type="domain" description="Cadherin" evidence="2">
    <location>
        <begin position="961"/>
        <end position="1088"/>
    </location>
</feature>
<feature type="domain" description="Cadherin" evidence="2">
    <location>
        <begin position="2267"/>
        <end position="2384"/>
    </location>
</feature>
<comment type="caution">
    <text evidence="3">The sequence shown here is derived from an EMBL/GenBank/DDBJ whole genome shotgun (WGS) entry which is preliminary data.</text>
</comment>
<dbReference type="RefSeq" id="WP_386734741.1">
    <property type="nucleotide sequence ID" value="NZ_JBHRXI010000006.1"/>
</dbReference>
<feature type="region of interest" description="Disordered" evidence="1">
    <location>
        <begin position="1421"/>
        <end position="1443"/>
    </location>
</feature>
<dbReference type="InterPro" id="IPR013783">
    <property type="entry name" value="Ig-like_fold"/>
</dbReference>
<protein>
    <submittedName>
        <fullName evidence="3">VCBS domain-containing protein</fullName>
    </submittedName>
</protein>
<reference evidence="4" key="1">
    <citation type="journal article" date="2019" name="Int. J. Syst. Evol. Microbiol.">
        <title>The Global Catalogue of Microorganisms (GCM) 10K type strain sequencing project: providing services to taxonomists for standard genome sequencing and annotation.</title>
        <authorList>
            <consortium name="The Broad Institute Genomics Platform"/>
            <consortium name="The Broad Institute Genome Sequencing Center for Infectious Disease"/>
            <person name="Wu L."/>
            <person name="Ma J."/>
        </authorList>
    </citation>
    <scope>NUCLEOTIDE SEQUENCE [LARGE SCALE GENOMIC DNA]</scope>
    <source>
        <strain evidence="4">KCTC 42911</strain>
    </source>
</reference>
<keyword evidence="4" id="KW-1185">Reference proteome</keyword>
<evidence type="ECO:0000313" key="4">
    <source>
        <dbReference type="Proteomes" id="UP001595629"/>
    </source>
</evidence>
<feature type="compositionally biased region" description="Low complexity" evidence="1">
    <location>
        <begin position="708"/>
        <end position="718"/>
    </location>
</feature>
<dbReference type="EMBL" id="JBHRXI010000006">
    <property type="protein sequence ID" value="MFC3613555.1"/>
    <property type="molecule type" value="Genomic_DNA"/>
</dbReference>
<feature type="non-terminal residue" evidence="3">
    <location>
        <position position="3625"/>
    </location>
</feature>
<organism evidence="3 4">
    <name type="scientific">Lutimaribacter marinistellae</name>
    <dbReference type="NCBI Taxonomy" id="1820329"/>
    <lineage>
        <taxon>Bacteria</taxon>
        <taxon>Pseudomonadati</taxon>
        <taxon>Pseudomonadota</taxon>
        <taxon>Alphaproteobacteria</taxon>
        <taxon>Rhodobacterales</taxon>
        <taxon>Roseobacteraceae</taxon>
        <taxon>Lutimaribacter</taxon>
    </lineage>
</organism>
<feature type="region of interest" description="Disordered" evidence="1">
    <location>
        <begin position="695"/>
        <end position="720"/>
    </location>
</feature>
<dbReference type="NCBIfam" id="NF012211">
    <property type="entry name" value="tand_rpt_95"/>
    <property type="match status" value="2"/>
</dbReference>
<feature type="compositionally biased region" description="Polar residues" evidence="1">
    <location>
        <begin position="695"/>
        <end position="704"/>
    </location>
</feature>
<dbReference type="Gene3D" id="2.60.40.10">
    <property type="entry name" value="Immunoglobulins"/>
    <property type="match status" value="2"/>
</dbReference>
<dbReference type="NCBIfam" id="TIGR01965">
    <property type="entry name" value="VCBS_repeat"/>
    <property type="match status" value="18"/>
</dbReference>
<sequence>MPTVTLAAFDKNLITEAELGQTVELTLTFSVAMDPSVFPLITLSGGAELVLTAPDTSNAGLGWITGGAEVLEYKVRYTIAGDEVELSDIVVEVSGAQDDAGNPMAGSQFVSTQTEIDTIAPASESETKTIDEIPDQDVAPTGTPVELASLSGTDGTTYVLDGSGGVYEHVQISADVSGDYRLEIKDDPAARGYFDAEENPTINIGVIGTDDAGNQTTSVIELTLADLNDAPQFGAGLLADTISERADGAGENALPFGVSGSYGVTDDDLSDTHSVSVTNISATRTIDGTSSPAPFLGLFLAGLDNPLTGDGQGTIGWNWSVGSPLPASAQASQIATIDALAVGETIVQEYDVTISDGNGGVLTERVVVTIEGTNDAPVISGAAISDSVTEAADDGGNQALAATGTLTVSDTDTSDTVSVGVTSVTVDGASAYSGTAPDNTILLAMMSVVAGDGSGGTPSSATGDMDADVPAGSEFTWEFTAGTAGSTPFDFLGAGETLLLNYTLTATDSSGAGDAFATQVVTITVNGTNDVPDIVANTVEDTILVEAGVGPANAPTVGTDEATGNLSDGSNWSDSDAGETTDLEVVSAELSGGTTTSIAGTGETAVAGQYGTLYLSADGFYRYELDNDRTESQALFDGETVTEVFDYTIANRGGGDGNEASAQLTISITGENDAPVIAVDTGAPIDNTVTEQGATETGDATASGSFVAPDADSDAPSTADDEQIWSITAVNGAGITHEVANGAAAEATGTYGSLSLDSAGQWTYSLNDADQDTDMLTEGASVTDVFTVRVADGLGGFTEQDVTVTVTGSNDAPTITTASTVSGVVEAGGIDNADTGIDEVSGDLSVGGNWTDIDTGEAAGLSVVSANLSGNSATAIAAAGETVVAGMFGNLHLSADGSYRYVLDNTLEKTQALDANDEATEVFSYTIANNGGGAGNEASSTLTVNITGANDNPVITAGTDEGSVIEAGVDESNGPAAGTPTVGGMLAADDVDDEDGASGTALTWSLVAESGQSGGGTSPVESVYGDFSVNQSGEWEFILNNLSDEVQSLHEGQVVTETFKVQVTDGESATDTHDVTVTITGANDAPTLGIFEQGFETDTDGIFDGGAYGIVTRVANGTNGISAPDGLWFALVDEAGGSGPFTRFDGYRDTFTDGLSTEVKVYLDTSWAAGSGFGYSVAANGADGSHERDFIFHVTQDTSSGKLLIGVSNNSNSAPREDLETGNNTEITQSGWYTLQHVFREDGGVLAVDLNVIADDGTVLFTETLSDPADTIGVVVGGNRYGWFTDITIPGGLAIDSVTLGKVEGAVTELDDNAAGEGTETLSAVGVIPFEDVDLTDTHSVTVTEDGTGYLGSLTAVVVDTATTDQRGTVRWSFEVSDGVIDYLAADEQLTQTYTLRVSDNNDGFAEETVTVTISGTNDAPTITAGSTDGAGIVTEEDADPTLTDNGTITFEDVDLTDTHGTTVTAGAGNTLGGTLTAGTITQDANTSAGSFGWTYEVANSAVQYLSAGQQVTETFTVSIDDGEGGTVDQAVVVTVTGTNDRPTIEVESGDSIAETIVESSAATLSTAGTLSIADTDTQDTHAVTASYSSANWTDLNGADNSGTASQVSPLPTDLETALMSALTAQINGSDARQIDWSFSLDDTLADFLGAGETLTVVYDISTNDGGGFDGSGVDEDSESVSQEVRITITGTNEAPVVTADALNHFDEGDSIEVVDSVLVGSANPSLVTVNLLGDGTDTASEIWVTNLQDEDQNDTRAITGATSVSVQAGSTLNGFSATDVMDAFDLSGAAGAAGAVSFNRNAAVFDALDDGEWIDVQISYQVTTTSPDGTTPDVDDLTTTIRVDGVNDAPYITEGDGLTTGVVELDDNASGEATNAISVGDTIEFSDVDVNDIDTANLSVTVTPISGDTALGDYVGGISAGFIAPAGGADGTVFYTFTVNDGVLDNLSATDSFVQLYKVSITDGDLTIERPIEITIQGTNDAPIITATTGDSILVEDGGTVESDSAATQQLTGTITFDDVDISDLPASGADGADTHAVTAVFSTAVIGATDASAHLEAAYTGTPTALTFDTDSAGLANDTSTVDNTANWSFQITDGDFDFLAGGETLEITYTVTVADNNSGTVTQDITFSITGTNDAPVLAALPGVTLTDTAAPDTFADVTGTAISSDVDNGSSAIYSITGQVASAEAGFDQQVSNAFGTLYLNETSGVYKFVANAAAVNALTASQDINFDVVVTDAHAASDTQTLTITLEGANDAPVLGAIANGTIADTSADDTYADVTGSFAATDIDDMSTATFSVDAQVADSSELGYDHSVAHALGTLYLNETTGDYKFVADDAAVEALSADTTISFAVTVTDDASATDTGTLTIDVTAVNDNPRGAPDVALADGTEDTAYTVSEADLLSGFTDAEGGTLSVGTIAADNGATVVADGMGGFTVTPVADFNGTITLTYSVVDGNSGEIAGQTQTFHLNATADPDMIAGNATLDASVTDQVEGDWIIGDGIPVDGWAVATDGVDAPGLEIGLNAPLRLTGERYIDLDQDPNGQTYVVPDGSADGTPQGDVTTGNADDNYARWNFQISIAANTDGSGGTIGDSDFTFRLEEIGGSSFTPVEFTSAQFAAALNLDNPGSGDAFLASETFTVSWNFAMNFLGLTGFNPEAPGTYRVSVTADDPDAGTPILANHIDIIVNEAPVAVDDTVIATEDTPVTFLAADLLGNDTDGNGDSLEIQSVTAVSGGTAVLNGDGSVTFTPDENFNGNASFTYVATDGQMVNDLSGTGTVTVNVSAVNDEPENTLAPSYETDEDTSLPLTGLSVSDVDAASGTITVELSVDSGTLAALSTTGVSVSNSSTGAIQLSGTVADINAFLASPITQPIFTPAADVNGDVTLTMTSNDGGNSGSGGNLTDIDTVTITVNPVNDAPVANTVPAGTFPTVDEDEGFTGTVVSGTSSGPTEIPLSTFATDVDGNIDPSSLSFVSATIDGVVATLADAGITYVPGDGSFTFDGSVEAYQPLDEDDEIHVVVNFSVTDTESDSDSGSVTFTVRGTNDDPVVEDLNIGTVSDTAADDALDTPLTGTLTSTDDDASSIASYAVIGSGVVTGNDGADYSELNGTYGTLRVYVDGNYTYAVNAAAVNAQPEGSNIDEDFSVEVSDGLGGSDTATLTVTIDPANDTPDLAPVGDLSFTDTAASNDFGAQGGTLSATDRDTGHAVAIEYTIDGETPQDGETTLTYYWDRDANGGTGAVSTSEPANGVTLGTLTVQTVGGYSFEPNDAGINALQLSEDPIINTVLRATDPQGASVTTTLAINIAGENDDPVVVGSGTIELTAKEQGEGNEGALIDVSDTIAFSDVDSDNTPSFGFNPQGSGYQGTIFFIPSGGTVADGSVGVRFQINDSTLNSLAEGQALSTSPQSYEITISDGDGGSVTQNITVNIVGTNDRPVIAGALGGGMEDTAALNEAPDGALDATLRASGTLSVSDEDTTDDVVISVAGAQLSGGSFSGTSPLSDAQLQAMMQVAAGSAASSGFGNSATLSADGAGSDFTWQFTSGSAGASSFDFLSEDETLEVTYSLEADDKSATGTATQSKSVTITITGTNDAPVVDAALADQSSDEDTAFSFTVPAGTFSDVDG</sequence>
<dbReference type="InterPro" id="IPR041690">
    <property type="entry name" value="Cadherin_5"/>
</dbReference>
<evidence type="ECO:0000313" key="3">
    <source>
        <dbReference type="EMBL" id="MFC3613555.1"/>
    </source>
</evidence>
<dbReference type="Pfam" id="PF17803">
    <property type="entry name" value="Cadherin_4"/>
    <property type="match status" value="1"/>
</dbReference>
<dbReference type="InterPro" id="IPR002126">
    <property type="entry name" value="Cadherin-like_dom"/>
</dbReference>
<feature type="compositionally biased region" description="Polar residues" evidence="1">
    <location>
        <begin position="562"/>
        <end position="574"/>
    </location>
</feature>
<dbReference type="InterPro" id="IPR010221">
    <property type="entry name" value="VCBS_dom"/>
</dbReference>
<dbReference type="SMART" id="SM00112">
    <property type="entry name" value="CA"/>
    <property type="match status" value="3"/>
</dbReference>